<dbReference type="EC" id="3.4.16.-" evidence="14"/>
<evidence type="ECO:0000256" key="11">
    <source>
        <dbReference type="ARBA" id="ARBA00023034"/>
    </source>
</evidence>
<dbReference type="PANTHER" id="PTHR11802">
    <property type="entry name" value="SERINE PROTEASE FAMILY S10 SERINE CARBOXYPEPTIDASE"/>
    <property type="match status" value="1"/>
</dbReference>
<evidence type="ECO:0000256" key="8">
    <source>
        <dbReference type="ARBA" id="ARBA00022729"/>
    </source>
</evidence>
<dbReference type="HOGENOM" id="CLU_440163_0_0_1"/>
<evidence type="ECO:0000313" key="15">
    <source>
        <dbReference type="EMBL" id="EDR14030.1"/>
    </source>
</evidence>
<dbReference type="InterPro" id="IPR001563">
    <property type="entry name" value="Peptidase_S10"/>
</dbReference>
<evidence type="ECO:0000313" key="16">
    <source>
        <dbReference type="Proteomes" id="UP000001194"/>
    </source>
</evidence>
<dbReference type="SUPFAM" id="SSF53474">
    <property type="entry name" value="alpha/beta-Hydrolases"/>
    <property type="match status" value="1"/>
</dbReference>
<reference evidence="15 16" key="1">
    <citation type="journal article" date="2008" name="Nature">
        <title>The genome of Laccaria bicolor provides insights into mycorrhizal symbiosis.</title>
        <authorList>
            <person name="Martin F."/>
            <person name="Aerts A."/>
            <person name="Ahren D."/>
            <person name="Brun A."/>
            <person name="Danchin E.G.J."/>
            <person name="Duchaussoy F."/>
            <person name="Gibon J."/>
            <person name="Kohler A."/>
            <person name="Lindquist E."/>
            <person name="Pereda V."/>
            <person name="Salamov A."/>
            <person name="Shapiro H.J."/>
            <person name="Wuyts J."/>
            <person name="Blaudez D."/>
            <person name="Buee M."/>
            <person name="Brokstein P."/>
            <person name="Canbaeck B."/>
            <person name="Cohen D."/>
            <person name="Courty P.E."/>
            <person name="Coutinho P.M."/>
            <person name="Delaruelle C."/>
            <person name="Detter J.C."/>
            <person name="Deveau A."/>
            <person name="DiFazio S."/>
            <person name="Duplessis S."/>
            <person name="Fraissinet-Tachet L."/>
            <person name="Lucic E."/>
            <person name="Frey-Klett P."/>
            <person name="Fourrey C."/>
            <person name="Feussner I."/>
            <person name="Gay G."/>
            <person name="Grimwood J."/>
            <person name="Hoegger P.J."/>
            <person name="Jain P."/>
            <person name="Kilaru S."/>
            <person name="Labbe J."/>
            <person name="Lin Y.C."/>
            <person name="Legue V."/>
            <person name="Le Tacon F."/>
            <person name="Marmeisse R."/>
            <person name="Melayah D."/>
            <person name="Montanini B."/>
            <person name="Muratet M."/>
            <person name="Nehls U."/>
            <person name="Niculita-Hirzel H."/>
            <person name="Oudot-Le Secq M.P."/>
            <person name="Peter M."/>
            <person name="Quesneville H."/>
            <person name="Rajashekar B."/>
            <person name="Reich M."/>
            <person name="Rouhier N."/>
            <person name="Schmutz J."/>
            <person name="Yin T."/>
            <person name="Chalot M."/>
            <person name="Henrissat B."/>
            <person name="Kuees U."/>
            <person name="Lucas S."/>
            <person name="Van de Peer Y."/>
            <person name="Podila G.K."/>
            <person name="Polle A."/>
            <person name="Pukkila P.J."/>
            <person name="Richardson P.M."/>
            <person name="Rouze P."/>
            <person name="Sanders I.R."/>
            <person name="Stajich J.E."/>
            <person name="Tunlid A."/>
            <person name="Tuskan G."/>
            <person name="Grigoriev I.V."/>
        </authorList>
    </citation>
    <scope>NUCLEOTIDE SEQUENCE [LARGE SCALE GENOMIC DNA]</scope>
    <source>
        <strain evidence="16">S238N-H82 / ATCC MYA-4686</strain>
    </source>
</reference>
<dbReference type="Gene3D" id="3.40.50.1820">
    <property type="entry name" value="alpha/beta hydrolase"/>
    <property type="match status" value="1"/>
</dbReference>
<comment type="catalytic activity">
    <reaction evidence="1">
        <text>Preferential release of a C-terminal arginine or lysine residue.</text>
        <dbReference type="EC" id="3.4.16.6"/>
    </reaction>
</comment>
<evidence type="ECO:0000256" key="1">
    <source>
        <dbReference type="ARBA" id="ARBA00001003"/>
    </source>
</evidence>
<evidence type="ECO:0000256" key="5">
    <source>
        <dbReference type="ARBA" id="ARBA00022670"/>
    </source>
</evidence>
<evidence type="ECO:0000256" key="2">
    <source>
        <dbReference type="ARBA" id="ARBA00004393"/>
    </source>
</evidence>
<dbReference type="PANTHER" id="PTHR11802:SF190">
    <property type="entry name" value="PHEROMONE-PROCESSING CARBOXYPEPTIDASE KEX1"/>
    <property type="match status" value="1"/>
</dbReference>
<evidence type="ECO:0000256" key="3">
    <source>
        <dbReference type="ARBA" id="ARBA00009431"/>
    </source>
</evidence>
<keyword evidence="11" id="KW-0333">Golgi apparatus</keyword>
<keyword evidence="13" id="KW-0325">Glycoprotein</keyword>
<dbReference type="PRINTS" id="PR00724">
    <property type="entry name" value="CRBOXYPTASEC"/>
</dbReference>
<evidence type="ECO:0000256" key="6">
    <source>
        <dbReference type="ARBA" id="ARBA00022692"/>
    </source>
</evidence>
<evidence type="ECO:0000256" key="10">
    <source>
        <dbReference type="ARBA" id="ARBA00022989"/>
    </source>
</evidence>
<dbReference type="OrthoDB" id="443318at2759"/>
<dbReference type="GO" id="GO:0006915">
    <property type="term" value="P:apoptotic process"/>
    <property type="evidence" value="ECO:0007669"/>
    <property type="project" value="UniProtKB-KW"/>
</dbReference>
<dbReference type="GO" id="GO:0004185">
    <property type="term" value="F:serine-type carboxypeptidase activity"/>
    <property type="evidence" value="ECO:0007669"/>
    <property type="project" value="UniProtKB-UniRule"/>
</dbReference>
<evidence type="ECO:0000256" key="9">
    <source>
        <dbReference type="ARBA" id="ARBA00022801"/>
    </source>
</evidence>
<evidence type="ECO:0000256" key="7">
    <source>
        <dbReference type="ARBA" id="ARBA00022703"/>
    </source>
</evidence>
<evidence type="ECO:0000256" key="4">
    <source>
        <dbReference type="ARBA" id="ARBA00022645"/>
    </source>
</evidence>
<keyword evidence="16" id="KW-1185">Reference proteome</keyword>
<proteinExistence type="inferred from homology"/>
<dbReference type="GeneID" id="6070206"/>
<comment type="subcellular location">
    <subcellularLocation>
        <location evidence="2">Golgi apparatus</location>
        <location evidence="2">trans-Golgi network membrane</location>
        <topology evidence="2">Single-pass type I membrane protein</topology>
    </subcellularLocation>
</comment>
<evidence type="ECO:0000256" key="12">
    <source>
        <dbReference type="ARBA" id="ARBA00023136"/>
    </source>
</evidence>
<evidence type="ECO:0000256" key="14">
    <source>
        <dbReference type="RuleBase" id="RU361156"/>
    </source>
</evidence>
<dbReference type="Pfam" id="PF00450">
    <property type="entry name" value="Peptidase_S10"/>
    <property type="match status" value="1"/>
</dbReference>
<dbReference type="PROSITE" id="PS00131">
    <property type="entry name" value="CARBOXYPEPT_SER_SER"/>
    <property type="match status" value="1"/>
</dbReference>
<dbReference type="Proteomes" id="UP000001194">
    <property type="component" value="Unassembled WGS sequence"/>
</dbReference>
<keyword evidence="5 14" id="KW-0645">Protease</keyword>
<keyword evidence="12" id="KW-0472">Membrane</keyword>
<keyword evidence="4 14" id="KW-0121">Carboxypeptidase</keyword>
<name>B0CU43_LACBS</name>
<organism evidence="16">
    <name type="scientific">Laccaria bicolor (strain S238N-H82 / ATCC MYA-4686)</name>
    <name type="common">Bicoloured deceiver</name>
    <name type="synonym">Laccaria laccata var. bicolor</name>
    <dbReference type="NCBI Taxonomy" id="486041"/>
    <lineage>
        <taxon>Eukaryota</taxon>
        <taxon>Fungi</taxon>
        <taxon>Dikarya</taxon>
        <taxon>Basidiomycota</taxon>
        <taxon>Agaricomycotina</taxon>
        <taxon>Agaricomycetes</taxon>
        <taxon>Agaricomycetidae</taxon>
        <taxon>Agaricales</taxon>
        <taxon>Agaricineae</taxon>
        <taxon>Hydnangiaceae</taxon>
        <taxon>Laccaria</taxon>
    </lineage>
</organism>
<dbReference type="AlphaFoldDB" id="B0CU43"/>
<evidence type="ECO:0000256" key="13">
    <source>
        <dbReference type="ARBA" id="ARBA00023180"/>
    </source>
</evidence>
<keyword evidence="10" id="KW-1133">Transmembrane helix</keyword>
<feature type="chain" id="PRO_5006522090" description="Carboxypeptidase" evidence="14">
    <location>
        <begin position="21"/>
        <end position="642"/>
    </location>
</feature>
<gene>
    <name evidence="15" type="ORF">LACBIDRAFT_292054</name>
</gene>
<keyword evidence="7" id="KW-0053">Apoptosis</keyword>
<dbReference type="EMBL" id="DS547092">
    <property type="protein sequence ID" value="EDR14030.1"/>
    <property type="molecule type" value="Genomic_DNA"/>
</dbReference>
<dbReference type="GO" id="GO:0005794">
    <property type="term" value="C:Golgi apparatus"/>
    <property type="evidence" value="ECO:0007669"/>
    <property type="project" value="UniProtKB-SubCell"/>
</dbReference>
<comment type="similarity">
    <text evidence="3 14">Belongs to the peptidase S10 family.</text>
</comment>
<keyword evidence="9 14" id="KW-0378">Hydrolase</keyword>
<keyword evidence="6" id="KW-0812">Transmembrane</keyword>
<dbReference type="InterPro" id="IPR029058">
    <property type="entry name" value="AB_hydrolase_fold"/>
</dbReference>
<dbReference type="InterPro" id="IPR018202">
    <property type="entry name" value="Ser_caboxypep_ser_AS"/>
</dbReference>
<protein>
    <recommendedName>
        <fullName evidence="14">Carboxypeptidase</fullName>
        <ecNumber evidence="14">3.4.16.-</ecNumber>
    </recommendedName>
</protein>
<dbReference type="GO" id="GO:0006508">
    <property type="term" value="P:proteolysis"/>
    <property type="evidence" value="ECO:0007669"/>
    <property type="project" value="UniProtKB-KW"/>
</dbReference>
<dbReference type="KEGG" id="lbc:LACBIDRAFT_292054"/>
<accession>B0CU43</accession>
<feature type="signal peptide" evidence="14">
    <location>
        <begin position="1"/>
        <end position="20"/>
    </location>
</feature>
<sequence>MVSPQFLLVFLLTTLPFVASQTTALPSSFPHAYPGKPNGDFSPTWQKYFLVTQPLPNITFKLPRTYAGNIPVQRAGHPNDTLFFLGFEKSTGSLTAPASKYNKEPWGIWLNGGPGSSSMYGAFFENGPIRIGGDYRASSNPYAWNKLADYFWIDQPVGVGFSTADSAGYVADEDQVGRDFMGFLDNLVKVFPSLRTRPLYLTGESYAGTYIPYILKTYFGMKNPPVNIAKIAIGDGAITTAQVFELLPSLSVIETFPQLIGYDKDVYKYFKEQSQLCGYDLNLTYPQKGRLPDVKLIAPTQRQVPFALSTLSRKSSFFKEVFRRSQSADQSLTKRDREERKNAWKRDLSLRENGTIDSWYGCLLLYEFIDYAFNYSYPWSLQNASTFAFNVYDIPDALNPQIAADASVFLNGTMQIVSTVQLNGRLSDNRTRTAFHAPISKDWAMNFNYVFGNPDGNNFDPSPEPINFFTALATNATARSIGIVLYSGNDDALIPHLGTEVAIQNVTFGGIQGFTRKPSTAWVNDAGEFAGIVHQERGWTYVLFYGAGHLVAQTSPNSAFTFLREFVLGNNKQGLVVGSGDYVTVIGGENPTLAGQNLPAADEIYYGSATTQSTYIAPSATRAAWKAFIRTETATGKSRPTP</sequence>
<dbReference type="InParanoid" id="B0CU43"/>
<dbReference type="RefSeq" id="XP_001874589.1">
    <property type="nucleotide sequence ID" value="XM_001874554.1"/>
</dbReference>
<keyword evidence="8 14" id="KW-0732">Signal</keyword>